<protein>
    <submittedName>
        <fullName evidence="1">Uncharacterized protein</fullName>
    </submittedName>
</protein>
<reference evidence="2" key="1">
    <citation type="submission" date="2018-11" db="EMBL/GenBank/DDBJ databases">
        <title>Proposal to divide the Flavobacteriaceae and reorganize its genera based on Amino Acid Identity values calculated from whole genome sequences.</title>
        <authorList>
            <person name="Nicholson A.C."/>
            <person name="Gulvik C.A."/>
            <person name="Whitney A.M."/>
            <person name="Humrighouse B.W."/>
            <person name="Bell M."/>
            <person name="Holmes B."/>
            <person name="Steigerwalt A.G."/>
            <person name="Villarma A."/>
            <person name="Sheth M."/>
            <person name="Batra D."/>
            <person name="Pryor J."/>
            <person name="Bernardet J.-F."/>
            <person name="Hugo C."/>
            <person name="Kampfer P."/>
            <person name="Newman J.D."/>
            <person name="McQuiston J.R."/>
        </authorList>
    </citation>
    <scope>NUCLEOTIDE SEQUENCE [LARGE SCALE GENOMIC DNA]</scope>
    <source>
        <strain evidence="2">G0081</strain>
    </source>
</reference>
<evidence type="ECO:0000313" key="2">
    <source>
        <dbReference type="Proteomes" id="UP000270185"/>
    </source>
</evidence>
<keyword evidence="2" id="KW-1185">Reference proteome</keyword>
<accession>A0A3G8XLB8</accession>
<dbReference type="AlphaFoldDB" id="A0A3G8XLB8"/>
<name>A0A3G8XLB8_9FLAO</name>
<dbReference type="Proteomes" id="UP000270185">
    <property type="component" value="Chromosome"/>
</dbReference>
<organism evidence="1 2">
    <name type="scientific">Kaistella carnis</name>
    <dbReference type="NCBI Taxonomy" id="1241979"/>
    <lineage>
        <taxon>Bacteria</taxon>
        <taxon>Pseudomonadati</taxon>
        <taxon>Bacteroidota</taxon>
        <taxon>Flavobacteriia</taxon>
        <taxon>Flavobacteriales</taxon>
        <taxon>Weeksellaceae</taxon>
        <taxon>Chryseobacterium group</taxon>
        <taxon>Kaistella</taxon>
    </lineage>
</organism>
<dbReference type="OrthoDB" id="1342667at2"/>
<dbReference type="RefSeq" id="WP_125025279.1">
    <property type="nucleotide sequence ID" value="NZ_CP034159.1"/>
</dbReference>
<dbReference type="KEGG" id="ccas:EIB73_10780"/>
<dbReference type="EMBL" id="CP034159">
    <property type="protein sequence ID" value="AZI33638.1"/>
    <property type="molecule type" value="Genomic_DNA"/>
</dbReference>
<evidence type="ECO:0000313" key="1">
    <source>
        <dbReference type="EMBL" id="AZI33638.1"/>
    </source>
</evidence>
<sequence length="366" mass="42041">MKDLGKFATAFGLQYEILEYSYTTGHMNMFAFPKNACFFFDLDETISTVEYLEHNYDNIIEAFKFTNKSFIFLPKEVNLSNPVETYEYYLPRLSSLHEALDIGLKRTASLPCKELYGRILKSIGYKGLSRTGFIISSNHNLYVLGVDHINFFHKDGTIVENLIMYLRNQAVAESHARDAFGSINYILENVDQETKDKINQIETQLKQLKKSGQLLLVLPVLQELLSEHTEINLNTVSQIHIDSNYSITLPSFNNLEVKMSHLTKSVYILFYSNPKGIDLNDLKRFKNILFEIYLKISPLSDLDKINKSVEDIVNVETKAIYTHISRVKSAFLKLMDYEFAKHYIIDGESHGSSFKGISILQKDSDS</sequence>
<gene>
    <name evidence="1" type="ORF">EIB73_10780</name>
</gene>
<proteinExistence type="predicted"/>